<dbReference type="GO" id="GO:0008253">
    <property type="term" value="F:5'-nucleotidase activity"/>
    <property type="evidence" value="ECO:0007669"/>
    <property type="project" value="UniProtKB-EC"/>
</dbReference>
<dbReference type="Gene3D" id="3.40.1210.10">
    <property type="entry name" value="Survival protein SurE-like phosphatase/nucleotidase"/>
    <property type="match status" value="1"/>
</dbReference>
<dbReference type="RefSeq" id="WP_039233221.1">
    <property type="nucleotide sequence ID" value="NZ_JWIQ02000013.1"/>
</dbReference>
<dbReference type="Proteomes" id="UP000031563">
    <property type="component" value="Unassembled WGS sequence"/>
</dbReference>
<evidence type="ECO:0000313" key="4">
    <source>
        <dbReference type="EMBL" id="KKB40686.1"/>
    </source>
</evidence>
<dbReference type="EC" id="3.1.3.5" evidence="2"/>
<dbReference type="STRING" id="1221996.QY95_01260"/>
<reference evidence="4" key="1">
    <citation type="submission" date="2015-02" db="EMBL/GenBank/DDBJ databases">
        <title>Genome Assembly of Bacillaceae bacterium MTCC 8252.</title>
        <authorList>
            <person name="Verma A."/>
            <person name="Khatri I."/>
            <person name="Mual P."/>
            <person name="Subramanian S."/>
            <person name="Krishnamurthi S."/>
        </authorList>
    </citation>
    <scope>NUCLEOTIDE SEQUENCE [LARGE SCALE GENOMIC DNA]</scope>
    <source>
        <strain evidence="4">MTCC 8252</strain>
    </source>
</reference>
<comment type="caution">
    <text evidence="4">The sequence shown here is derived from an EMBL/GenBank/DDBJ whole genome shotgun (WGS) entry which is preliminary data.</text>
</comment>
<evidence type="ECO:0000259" key="3">
    <source>
        <dbReference type="Pfam" id="PF01975"/>
    </source>
</evidence>
<organism evidence="4 5">
    <name type="scientific">Bacillus thermotolerans</name>
    <name type="common">Quasibacillus thermotolerans</name>
    <dbReference type="NCBI Taxonomy" id="1221996"/>
    <lineage>
        <taxon>Bacteria</taxon>
        <taxon>Bacillati</taxon>
        <taxon>Bacillota</taxon>
        <taxon>Bacilli</taxon>
        <taxon>Bacillales</taxon>
        <taxon>Bacillaceae</taxon>
        <taxon>Bacillus</taxon>
    </lineage>
</organism>
<evidence type="ECO:0000313" key="5">
    <source>
        <dbReference type="Proteomes" id="UP000031563"/>
    </source>
</evidence>
<dbReference type="InterPro" id="IPR036523">
    <property type="entry name" value="SurE-like_sf"/>
</dbReference>
<gene>
    <name evidence="4" type="ORF">QY95_01260</name>
</gene>
<feature type="domain" description="Survival protein SurE-like phosphatase/nucleotidase" evidence="3">
    <location>
        <begin position="3"/>
        <end position="90"/>
    </location>
</feature>
<evidence type="ECO:0000256" key="1">
    <source>
        <dbReference type="ARBA" id="ARBA00000815"/>
    </source>
</evidence>
<comment type="catalytic activity">
    <reaction evidence="1">
        <text>a ribonucleoside 5'-phosphate + H2O = a ribonucleoside + phosphate</text>
        <dbReference type="Rhea" id="RHEA:12484"/>
        <dbReference type="ChEBI" id="CHEBI:15377"/>
        <dbReference type="ChEBI" id="CHEBI:18254"/>
        <dbReference type="ChEBI" id="CHEBI:43474"/>
        <dbReference type="ChEBI" id="CHEBI:58043"/>
        <dbReference type="EC" id="3.1.3.5"/>
    </reaction>
</comment>
<name>A0A0F5HYE4_BACTR</name>
<dbReference type="EMBL" id="JWIR02000027">
    <property type="protein sequence ID" value="KKB40686.1"/>
    <property type="molecule type" value="Genomic_DNA"/>
</dbReference>
<proteinExistence type="predicted"/>
<accession>A0A0F5I579</accession>
<dbReference type="InterPro" id="IPR002828">
    <property type="entry name" value="SurE-like_Pase/nucleotidase"/>
</dbReference>
<dbReference type="Pfam" id="PF01975">
    <property type="entry name" value="SurE"/>
    <property type="match status" value="1"/>
</dbReference>
<dbReference type="SUPFAM" id="SSF64167">
    <property type="entry name" value="SurE-like"/>
    <property type="match status" value="1"/>
</dbReference>
<dbReference type="OrthoDB" id="9780815at2"/>
<protein>
    <recommendedName>
        <fullName evidence="2">5'-nucleotidase</fullName>
        <ecNumber evidence="2">3.1.3.5</ecNumber>
    </recommendedName>
</protein>
<sequence>MRILVANDESVFAAGGSVLTKVLQHFEEARIVHAGKERWGANSIFTVRHLSKASEGGILSAVQHGWTVNETTADCMKRGLKSLLTKPPNVQFPGIHRIETVL</sequence>
<dbReference type="AlphaFoldDB" id="A0A0F5HYE4"/>
<evidence type="ECO:0000256" key="2">
    <source>
        <dbReference type="ARBA" id="ARBA00012643"/>
    </source>
</evidence>
<keyword evidence="5" id="KW-1185">Reference proteome</keyword>
<accession>A0A0F5HYE4</accession>